<evidence type="ECO:0000313" key="3">
    <source>
        <dbReference type="Proteomes" id="UP001152798"/>
    </source>
</evidence>
<feature type="region of interest" description="Disordered" evidence="1">
    <location>
        <begin position="57"/>
        <end position="78"/>
    </location>
</feature>
<evidence type="ECO:0000256" key="1">
    <source>
        <dbReference type="SAM" id="MobiDB-lite"/>
    </source>
</evidence>
<dbReference type="Gene3D" id="3.10.20.90">
    <property type="entry name" value="Phosphatidylinositol 3-kinase Catalytic Subunit, Chain A, domain 1"/>
    <property type="match status" value="1"/>
</dbReference>
<organism evidence="2 3">
    <name type="scientific">Nezara viridula</name>
    <name type="common">Southern green stink bug</name>
    <name type="synonym">Cimex viridulus</name>
    <dbReference type="NCBI Taxonomy" id="85310"/>
    <lineage>
        <taxon>Eukaryota</taxon>
        <taxon>Metazoa</taxon>
        <taxon>Ecdysozoa</taxon>
        <taxon>Arthropoda</taxon>
        <taxon>Hexapoda</taxon>
        <taxon>Insecta</taxon>
        <taxon>Pterygota</taxon>
        <taxon>Neoptera</taxon>
        <taxon>Paraneoptera</taxon>
        <taxon>Hemiptera</taxon>
        <taxon>Heteroptera</taxon>
        <taxon>Panheteroptera</taxon>
        <taxon>Pentatomomorpha</taxon>
        <taxon>Pentatomoidea</taxon>
        <taxon>Pentatomidae</taxon>
        <taxon>Pentatominae</taxon>
        <taxon>Nezara</taxon>
    </lineage>
</organism>
<evidence type="ECO:0000313" key="2">
    <source>
        <dbReference type="EMBL" id="CAH1402693.1"/>
    </source>
</evidence>
<dbReference type="AlphaFoldDB" id="A0A9P0HIM1"/>
<name>A0A9P0HIM1_NEZVI</name>
<keyword evidence="3" id="KW-1185">Reference proteome</keyword>
<dbReference type="EMBL" id="OV725081">
    <property type="protein sequence ID" value="CAH1402693.1"/>
    <property type="molecule type" value="Genomic_DNA"/>
</dbReference>
<protein>
    <submittedName>
        <fullName evidence="2">Uncharacterized protein</fullName>
    </submittedName>
</protein>
<dbReference type="Proteomes" id="UP001152798">
    <property type="component" value="Chromosome 5"/>
</dbReference>
<proteinExistence type="predicted"/>
<sequence>MERTRWRRRGPLMKRTPTVPLPPGLLPSIEAFRRGFQKVCYELNAPSHPNLRAFMEREKEEWSNNSSPKPPQFAPSGPKRYLQCPAGFKMLHLKKFLRLKYGLSANCNPHDKNYNRPPS</sequence>
<accession>A0A9P0HIM1</accession>
<reference evidence="2" key="1">
    <citation type="submission" date="2022-01" db="EMBL/GenBank/DDBJ databases">
        <authorList>
            <person name="King R."/>
        </authorList>
    </citation>
    <scope>NUCLEOTIDE SEQUENCE</scope>
</reference>
<gene>
    <name evidence="2" type="ORF">NEZAVI_LOCUS11455</name>
</gene>
<dbReference type="OrthoDB" id="10264655at2759"/>